<dbReference type="CDD" id="cd06131">
    <property type="entry name" value="DNA_pol_III_epsilon_Ecoli_like"/>
    <property type="match status" value="1"/>
</dbReference>
<dbReference type="GO" id="GO:0045004">
    <property type="term" value="P:DNA replication proofreading"/>
    <property type="evidence" value="ECO:0007669"/>
    <property type="project" value="TreeGrafter"/>
</dbReference>
<evidence type="ECO:0000256" key="2">
    <source>
        <dbReference type="ARBA" id="ARBA00012417"/>
    </source>
</evidence>
<dbReference type="AlphaFoldDB" id="A0AAE3HJH0"/>
<dbReference type="EMBL" id="JANUCT010000009">
    <property type="protein sequence ID" value="MCS3903514.1"/>
    <property type="molecule type" value="Genomic_DNA"/>
</dbReference>
<evidence type="ECO:0000256" key="8">
    <source>
        <dbReference type="ARBA" id="ARBA00022723"/>
    </source>
</evidence>
<comment type="caution">
    <text evidence="20">The sequence shown here is derived from an EMBL/GenBank/DDBJ whole genome shotgun (WGS) entry which is preliminary data.</text>
</comment>
<keyword evidence="21" id="KW-1185">Reference proteome</keyword>
<evidence type="ECO:0000256" key="1">
    <source>
        <dbReference type="ARBA" id="ARBA00001936"/>
    </source>
</evidence>
<evidence type="ECO:0000256" key="7">
    <source>
        <dbReference type="ARBA" id="ARBA00022722"/>
    </source>
</evidence>
<evidence type="ECO:0000256" key="11">
    <source>
        <dbReference type="ARBA" id="ARBA00022842"/>
    </source>
</evidence>
<evidence type="ECO:0000256" key="9">
    <source>
        <dbReference type="ARBA" id="ARBA00022801"/>
    </source>
</evidence>
<evidence type="ECO:0000256" key="3">
    <source>
        <dbReference type="ARBA" id="ARBA00020352"/>
    </source>
</evidence>
<dbReference type="GO" id="GO:0003887">
    <property type="term" value="F:DNA-directed DNA polymerase activity"/>
    <property type="evidence" value="ECO:0007669"/>
    <property type="project" value="UniProtKB-KW"/>
</dbReference>
<dbReference type="InterPro" id="IPR006054">
    <property type="entry name" value="DnaQ"/>
</dbReference>
<feature type="domain" description="Exonuclease" evidence="19">
    <location>
        <begin position="2"/>
        <end position="175"/>
    </location>
</feature>
<comment type="cofactor">
    <cofactor evidence="1 18">
        <name>Mn(2+)</name>
        <dbReference type="ChEBI" id="CHEBI:29035"/>
    </cofactor>
</comment>
<dbReference type="GO" id="GO:0046872">
    <property type="term" value="F:metal ion binding"/>
    <property type="evidence" value="ECO:0007669"/>
    <property type="project" value="UniProtKB-KW"/>
</dbReference>
<keyword evidence="11 17" id="KW-0460">Magnesium</keyword>
<evidence type="ECO:0000256" key="10">
    <source>
        <dbReference type="ARBA" id="ARBA00022839"/>
    </source>
</evidence>
<dbReference type="SUPFAM" id="SSF53098">
    <property type="entry name" value="Ribonuclease H-like"/>
    <property type="match status" value="1"/>
</dbReference>
<dbReference type="InterPro" id="IPR036397">
    <property type="entry name" value="RNaseH_sf"/>
</dbReference>
<dbReference type="GO" id="GO:0005829">
    <property type="term" value="C:cytosol"/>
    <property type="evidence" value="ECO:0007669"/>
    <property type="project" value="TreeGrafter"/>
</dbReference>
<feature type="binding site" evidence="16">
    <location>
        <position position="9"/>
    </location>
    <ligand>
        <name>substrate</name>
    </ligand>
</feature>
<feature type="binding site" evidence="17">
    <location>
        <position position="9"/>
    </location>
    <ligand>
        <name>a divalent metal cation</name>
        <dbReference type="ChEBI" id="CHEBI:60240"/>
        <label>1</label>
        <note>catalytic</note>
    </ligand>
</feature>
<dbReference type="GO" id="GO:0008408">
    <property type="term" value="F:3'-5' exonuclease activity"/>
    <property type="evidence" value="ECO:0007669"/>
    <property type="project" value="TreeGrafter"/>
</dbReference>
<evidence type="ECO:0000256" key="4">
    <source>
        <dbReference type="ARBA" id="ARBA00022679"/>
    </source>
</evidence>
<feature type="binding site" evidence="16">
    <location>
        <position position="57"/>
    </location>
    <ligand>
        <name>substrate</name>
    </ligand>
</feature>
<keyword evidence="5 18" id="KW-0548">Nucleotidyltransferase</keyword>
<evidence type="ECO:0000256" key="15">
    <source>
        <dbReference type="PIRSR" id="PIRSR606309-1"/>
    </source>
</evidence>
<dbReference type="FunFam" id="3.30.420.10:FF:000012">
    <property type="entry name" value="DNA polymerase III subunit epsilon"/>
    <property type="match status" value="1"/>
</dbReference>
<keyword evidence="13 17" id="KW-0464">Manganese</keyword>
<dbReference type="GO" id="GO:0003677">
    <property type="term" value="F:DNA binding"/>
    <property type="evidence" value="ECO:0007669"/>
    <property type="project" value="InterPro"/>
</dbReference>
<dbReference type="Pfam" id="PF00929">
    <property type="entry name" value="RNase_T"/>
    <property type="match status" value="1"/>
</dbReference>
<evidence type="ECO:0000256" key="12">
    <source>
        <dbReference type="ARBA" id="ARBA00022932"/>
    </source>
</evidence>
<comment type="function">
    <text evidence="18">DNA polymerase III is a complex, multichain enzyme responsible for most of the replicative synthesis in bacteria. The epsilon subunit contain the editing function and is a proofreading 3'-5' exonuclease.</text>
</comment>
<dbReference type="InterPro" id="IPR006309">
    <property type="entry name" value="DnaQ_proteo"/>
</dbReference>
<organism evidence="20 21">
    <name type="scientific">Methylohalomonas lacus</name>
    <dbReference type="NCBI Taxonomy" id="398773"/>
    <lineage>
        <taxon>Bacteria</taxon>
        <taxon>Pseudomonadati</taxon>
        <taxon>Pseudomonadota</taxon>
        <taxon>Gammaproteobacteria</taxon>
        <taxon>Methylohalomonadales</taxon>
        <taxon>Methylohalomonadaceae</taxon>
        <taxon>Methylohalomonas</taxon>
    </lineage>
</organism>
<feature type="binding site" evidence="17">
    <location>
        <position position="7"/>
    </location>
    <ligand>
        <name>a divalent metal cation</name>
        <dbReference type="ChEBI" id="CHEBI:60240"/>
        <label>1</label>
        <note>catalytic</note>
    </ligand>
</feature>
<dbReference type="PANTHER" id="PTHR30231">
    <property type="entry name" value="DNA POLYMERASE III SUBUNIT EPSILON"/>
    <property type="match status" value="1"/>
</dbReference>
<evidence type="ECO:0000256" key="6">
    <source>
        <dbReference type="ARBA" id="ARBA00022705"/>
    </source>
</evidence>
<dbReference type="NCBIfam" id="NF004316">
    <property type="entry name" value="PRK05711.1"/>
    <property type="match status" value="1"/>
</dbReference>
<dbReference type="SMART" id="SM00479">
    <property type="entry name" value="EXOIII"/>
    <property type="match status" value="1"/>
</dbReference>
<feature type="active site" description="Proton acceptor" evidence="15">
    <location>
        <position position="153"/>
    </location>
</feature>
<evidence type="ECO:0000256" key="18">
    <source>
        <dbReference type="RuleBase" id="RU364087"/>
    </source>
</evidence>
<evidence type="ECO:0000256" key="13">
    <source>
        <dbReference type="ARBA" id="ARBA00023211"/>
    </source>
</evidence>
<keyword evidence="12 18" id="KW-0239">DNA-directed DNA polymerase</keyword>
<feature type="binding site" evidence="16">
    <location>
        <position position="158"/>
    </location>
    <ligand>
        <name>substrate</name>
    </ligand>
</feature>
<comment type="cofactor">
    <cofactor evidence="17">
        <name>Mg(2+)</name>
        <dbReference type="ChEBI" id="CHEBI:18420"/>
    </cofactor>
    <cofactor evidence="17">
        <name>Mn(2+)</name>
        <dbReference type="ChEBI" id="CHEBI:29035"/>
    </cofactor>
    <text evidence="17">Binds 2 divalent metal cations. Magnesium or manganese.</text>
</comment>
<sequence>MRQVVLDTETTGLEPSQGHRIIEIGCVELRNRRQTQRQFHQYINPERQIDEGAFDVHGIGNDFLADKPRFSDIANDFIDFVRDAELIIHNAPFDVAFINAELERLGKAWGCIEDYCTVTDTLDMARKTYPGKRNSLDELCKRLEVDNSQRQLHGALLDAEILLDVYLTMTSGQEDLTLVAGGHRRIDASELLGGGERPQVTPVRVPEAELEAHERRLDELDEKCGGVCVWRRTPDQTPDTA</sequence>
<dbReference type="Gene3D" id="3.30.420.10">
    <property type="entry name" value="Ribonuclease H-like superfamily/Ribonuclease H"/>
    <property type="match status" value="1"/>
</dbReference>
<evidence type="ECO:0000313" key="20">
    <source>
        <dbReference type="EMBL" id="MCS3903514.1"/>
    </source>
</evidence>
<dbReference type="Proteomes" id="UP001204445">
    <property type="component" value="Unassembled WGS sequence"/>
</dbReference>
<dbReference type="NCBIfam" id="TIGR00573">
    <property type="entry name" value="dnaq"/>
    <property type="match status" value="1"/>
</dbReference>
<keyword evidence="10 18" id="KW-0269">Exonuclease</keyword>
<accession>A0AAE3HJH0</accession>
<keyword evidence="7 18" id="KW-0540">Nuclease</keyword>
<evidence type="ECO:0000256" key="16">
    <source>
        <dbReference type="PIRSR" id="PIRSR606309-2"/>
    </source>
</evidence>
<keyword evidence="8 17" id="KW-0479">Metal-binding</keyword>
<dbReference type="InterPro" id="IPR013520">
    <property type="entry name" value="Ribonucl_H"/>
</dbReference>
<keyword evidence="6 18" id="KW-0235">DNA replication</keyword>
<proteinExistence type="predicted"/>
<comment type="catalytic activity">
    <reaction evidence="14 18">
        <text>DNA(n) + a 2'-deoxyribonucleoside 5'-triphosphate = DNA(n+1) + diphosphate</text>
        <dbReference type="Rhea" id="RHEA:22508"/>
        <dbReference type="Rhea" id="RHEA-COMP:17339"/>
        <dbReference type="Rhea" id="RHEA-COMP:17340"/>
        <dbReference type="ChEBI" id="CHEBI:33019"/>
        <dbReference type="ChEBI" id="CHEBI:61560"/>
        <dbReference type="ChEBI" id="CHEBI:173112"/>
        <dbReference type="EC" id="2.7.7.7"/>
    </reaction>
</comment>
<dbReference type="NCBIfam" id="TIGR01406">
    <property type="entry name" value="dnaQ_proteo"/>
    <property type="match status" value="1"/>
</dbReference>
<dbReference type="PANTHER" id="PTHR30231:SF41">
    <property type="entry name" value="DNA POLYMERASE III SUBUNIT EPSILON"/>
    <property type="match status" value="1"/>
</dbReference>
<dbReference type="InterPro" id="IPR012337">
    <property type="entry name" value="RNaseH-like_sf"/>
</dbReference>
<evidence type="ECO:0000256" key="14">
    <source>
        <dbReference type="ARBA" id="ARBA00049244"/>
    </source>
</evidence>
<gene>
    <name evidence="18" type="primary">dnaQ</name>
    <name evidence="20" type="ORF">J2T55_001540</name>
</gene>
<evidence type="ECO:0000256" key="5">
    <source>
        <dbReference type="ARBA" id="ARBA00022695"/>
    </source>
</evidence>
<reference evidence="20" key="1">
    <citation type="submission" date="2022-08" db="EMBL/GenBank/DDBJ databases">
        <title>Genomic Encyclopedia of Type Strains, Phase III (KMG-III): the genomes of soil and plant-associated and newly described type strains.</title>
        <authorList>
            <person name="Whitman W."/>
        </authorList>
    </citation>
    <scope>NUCLEOTIDE SEQUENCE</scope>
    <source>
        <strain evidence="20">HMT 1</strain>
    </source>
</reference>
<dbReference type="RefSeq" id="WP_259055328.1">
    <property type="nucleotide sequence ID" value="NZ_JANUCT010000009.1"/>
</dbReference>
<protein>
    <recommendedName>
        <fullName evidence="3 18">DNA polymerase III subunit epsilon</fullName>
        <ecNumber evidence="2 18">2.7.7.7</ecNumber>
    </recommendedName>
</protein>
<evidence type="ECO:0000259" key="19">
    <source>
        <dbReference type="SMART" id="SM00479"/>
    </source>
</evidence>
<evidence type="ECO:0000313" key="21">
    <source>
        <dbReference type="Proteomes" id="UP001204445"/>
    </source>
</evidence>
<name>A0AAE3HJH0_9GAMM</name>
<comment type="subunit">
    <text evidence="18">DNA polymerase III contains a core (composed of alpha, epsilon and theta chains) that associates with a tau subunit. This core dimerizes to form the POLIII' complex. PolIII' associates with the gamma complex (composed of gamma, delta, delta', psi and chi chains) and with the beta chain to form the complete DNA polymerase III complex.</text>
</comment>
<feature type="binding site" evidence="17">
    <location>
        <position position="158"/>
    </location>
    <ligand>
        <name>a divalent metal cation</name>
        <dbReference type="ChEBI" id="CHEBI:60240"/>
        <label>1</label>
        <note>catalytic</note>
    </ligand>
</feature>
<evidence type="ECO:0000256" key="17">
    <source>
        <dbReference type="PIRSR" id="PIRSR606309-3"/>
    </source>
</evidence>
<keyword evidence="9 18" id="KW-0378">Hydrolase</keyword>
<feature type="binding site" evidence="16">
    <location>
        <position position="7"/>
    </location>
    <ligand>
        <name>substrate</name>
    </ligand>
</feature>
<dbReference type="EC" id="2.7.7.7" evidence="2 18"/>
<keyword evidence="4 18" id="KW-0808">Transferase</keyword>